<evidence type="ECO:0000256" key="3">
    <source>
        <dbReference type="ARBA" id="ARBA00022525"/>
    </source>
</evidence>
<keyword evidence="3" id="KW-0964">Secreted</keyword>
<proteinExistence type="inferred from homology"/>
<evidence type="ECO:0000313" key="10">
    <source>
        <dbReference type="EMBL" id="TYC98439.1"/>
    </source>
</evidence>
<accession>A0A5D0XQ88</accession>
<protein>
    <submittedName>
        <fullName evidence="10">Serine protease inhibitor</fullName>
    </submittedName>
</protein>
<evidence type="ECO:0000256" key="6">
    <source>
        <dbReference type="ARBA" id="ARBA00023157"/>
    </source>
</evidence>
<dbReference type="InterPro" id="IPR036819">
    <property type="entry name" value="Subtilisin_inhibitor-like_sf"/>
</dbReference>
<evidence type="ECO:0000259" key="9">
    <source>
        <dbReference type="Pfam" id="PF00720"/>
    </source>
</evidence>
<feature type="signal peptide" evidence="8">
    <location>
        <begin position="1"/>
        <end position="33"/>
    </location>
</feature>
<keyword evidence="8" id="KW-0732">Signal</keyword>
<keyword evidence="4" id="KW-0646">Protease inhibitor</keyword>
<feature type="compositionally biased region" description="Polar residues" evidence="7">
    <location>
        <begin position="72"/>
        <end position="99"/>
    </location>
</feature>
<comment type="subcellular location">
    <subcellularLocation>
        <location evidence="1">Secreted</location>
    </subcellularLocation>
</comment>
<dbReference type="Pfam" id="PF00720">
    <property type="entry name" value="SSI"/>
    <property type="match status" value="1"/>
</dbReference>
<gene>
    <name evidence="10" type="ORF">FQ377_11135</name>
</gene>
<evidence type="ECO:0000256" key="2">
    <source>
        <dbReference type="ARBA" id="ARBA00010472"/>
    </source>
</evidence>
<evidence type="ECO:0000256" key="4">
    <source>
        <dbReference type="ARBA" id="ARBA00022690"/>
    </source>
</evidence>
<reference evidence="10 11" key="1">
    <citation type="submission" date="2019-08" db="EMBL/GenBank/DDBJ databases">
        <title>Genone of Arthrobacter echini P9.</title>
        <authorList>
            <person name="Bowman J.P."/>
        </authorList>
    </citation>
    <scope>NUCLEOTIDE SEQUENCE [LARGE SCALE GENOMIC DNA]</scope>
    <source>
        <strain evidence="10 11">P9</strain>
    </source>
</reference>
<keyword evidence="6" id="KW-1015">Disulfide bond</keyword>
<dbReference type="RefSeq" id="WP_148601336.1">
    <property type="nucleotide sequence ID" value="NZ_VSLD01000005.1"/>
</dbReference>
<dbReference type="InterPro" id="IPR023549">
    <property type="entry name" value="Subtilisin_inhibitor"/>
</dbReference>
<organism evidence="10 11">
    <name type="scientific">Arthrobacter echini</name>
    <dbReference type="NCBI Taxonomy" id="1529066"/>
    <lineage>
        <taxon>Bacteria</taxon>
        <taxon>Bacillati</taxon>
        <taxon>Actinomycetota</taxon>
        <taxon>Actinomycetes</taxon>
        <taxon>Micrococcales</taxon>
        <taxon>Micrococcaceae</taxon>
        <taxon>Arthrobacter</taxon>
    </lineage>
</organism>
<dbReference type="SUPFAM" id="SSF55399">
    <property type="entry name" value="Subtilisin inhibitor"/>
    <property type="match status" value="1"/>
</dbReference>
<comment type="caution">
    <text evidence="10">The sequence shown here is derived from an EMBL/GenBank/DDBJ whole genome shotgun (WGS) entry which is preliminary data.</text>
</comment>
<dbReference type="OrthoDB" id="3427327at2"/>
<evidence type="ECO:0000256" key="8">
    <source>
        <dbReference type="SAM" id="SignalP"/>
    </source>
</evidence>
<dbReference type="Proteomes" id="UP000323410">
    <property type="component" value="Unassembled WGS sequence"/>
</dbReference>
<evidence type="ECO:0000256" key="7">
    <source>
        <dbReference type="SAM" id="MobiDB-lite"/>
    </source>
</evidence>
<dbReference type="GO" id="GO:0004867">
    <property type="term" value="F:serine-type endopeptidase inhibitor activity"/>
    <property type="evidence" value="ECO:0007669"/>
    <property type="project" value="UniProtKB-KW"/>
</dbReference>
<feature type="domain" description="Subtilisin inhibitor" evidence="9">
    <location>
        <begin position="96"/>
        <end position="180"/>
    </location>
</feature>
<comment type="similarity">
    <text evidence="2">Belongs to the protease inhibitor I16 (SSI) family.</text>
</comment>
<feature type="chain" id="PRO_5039217595" evidence="8">
    <location>
        <begin position="34"/>
        <end position="207"/>
    </location>
</feature>
<dbReference type="AlphaFoldDB" id="A0A5D0XQ88"/>
<dbReference type="GO" id="GO:0005576">
    <property type="term" value="C:extracellular region"/>
    <property type="evidence" value="ECO:0007669"/>
    <property type="project" value="UniProtKB-SubCell"/>
</dbReference>
<feature type="region of interest" description="Disordered" evidence="7">
    <location>
        <begin position="36"/>
        <end position="99"/>
    </location>
</feature>
<name>A0A5D0XQ88_9MICC</name>
<dbReference type="EMBL" id="VSLD01000005">
    <property type="protein sequence ID" value="TYC98439.1"/>
    <property type="molecule type" value="Genomic_DNA"/>
</dbReference>
<evidence type="ECO:0000256" key="1">
    <source>
        <dbReference type="ARBA" id="ARBA00004613"/>
    </source>
</evidence>
<evidence type="ECO:0000313" key="11">
    <source>
        <dbReference type="Proteomes" id="UP000323410"/>
    </source>
</evidence>
<dbReference type="Gene3D" id="3.30.350.10">
    <property type="entry name" value="Subtilisin inhibitor-like"/>
    <property type="match status" value="1"/>
</dbReference>
<keyword evidence="5" id="KW-0722">Serine protease inhibitor</keyword>
<sequence>MASTSGVSPASAPCRFVRRVVVPLAALSLALSACTTSGPGAGPTAESTGTESPVQSPTPQPPASSVPASPTGQPAQTGPTADSTPAPSGSTPDAAATSATLTVSIQQDASSEPVQYVLECVDGAPGPASTLPNAEAACARLAQLGTDFFTARPDKDIICTQQYGGPQTASITGDLDGTSVLASFALTDGCQISRWKQAQDILGAPGA</sequence>
<evidence type="ECO:0000256" key="5">
    <source>
        <dbReference type="ARBA" id="ARBA00022900"/>
    </source>
</evidence>
<keyword evidence="11" id="KW-1185">Reference proteome</keyword>